<protein>
    <submittedName>
        <fullName evidence="1">Uncharacterized protein</fullName>
    </submittedName>
</protein>
<dbReference type="Proteomes" id="UP001058974">
    <property type="component" value="Chromosome 2"/>
</dbReference>
<keyword evidence="2" id="KW-1185">Reference proteome</keyword>
<dbReference type="AlphaFoldDB" id="A0A9D5BAB4"/>
<organism evidence="1 2">
    <name type="scientific">Pisum sativum</name>
    <name type="common">Garden pea</name>
    <name type="synonym">Lathyrus oleraceus</name>
    <dbReference type="NCBI Taxonomy" id="3888"/>
    <lineage>
        <taxon>Eukaryota</taxon>
        <taxon>Viridiplantae</taxon>
        <taxon>Streptophyta</taxon>
        <taxon>Embryophyta</taxon>
        <taxon>Tracheophyta</taxon>
        <taxon>Spermatophyta</taxon>
        <taxon>Magnoliopsida</taxon>
        <taxon>eudicotyledons</taxon>
        <taxon>Gunneridae</taxon>
        <taxon>Pentapetalae</taxon>
        <taxon>rosids</taxon>
        <taxon>fabids</taxon>
        <taxon>Fabales</taxon>
        <taxon>Fabaceae</taxon>
        <taxon>Papilionoideae</taxon>
        <taxon>50 kb inversion clade</taxon>
        <taxon>NPAAA clade</taxon>
        <taxon>Hologalegina</taxon>
        <taxon>IRL clade</taxon>
        <taxon>Fabeae</taxon>
        <taxon>Lathyrus</taxon>
    </lineage>
</organism>
<evidence type="ECO:0000313" key="1">
    <source>
        <dbReference type="EMBL" id="KAI5436355.1"/>
    </source>
</evidence>
<reference evidence="1 2" key="1">
    <citation type="journal article" date="2022" name="Nat. Genet.">
        <title>Improved pea reference genome and pan-genome highlight genomic features and evolutionary characteristics.</title>
        <authorList>
            <person name="Yang T."/>
            <person name="Liu R."/>
            <person name="Luo Y."/>
            <person name="Hu S."/>
            <person name="Wang D."/>
            <person name="Wang C."/>
            <person name="Pandey M.K."/>
            <person name="Ge S."/>
            <person name="Xu Q."/>
            <person name="Li N."/>
            <person name="Li G."/>
            <person name="Huang Y."/>
            <person name="Saxena R.K."/>
            <person name="Ji Y."/>
            <person name="Li M."/>
            <person name="Yan X."/>
            <person name="He Y."/>
            <person name="Liu Y."/>
            <person name="Wang X."/>
            <person name="Xiang C."/>
            <person name="Varshney R.K."/>
            <person name="Ding H."/>
            <person name="Gao S."/>
            <person name="Zong X."/>
        </authorList>
    </citation>
    <scope>NUCLEOTIDE SEQUENCE [LARGE SCALE GENOMIC DNA]</scope>
    <source>
        <strain evidence="1 2">cv. Zhongwan 6</strain>
    </source>
</reference>
<evidence type="ECO:0000313" key="2">
    <source>
        <dbReference type="Proteomes" id="UP001058974"/>
    </source>
</evidence>
<name>A0A9D5BAB4_PEA</name>
<sequence length="122" mass="13568">MVNISDIAKVNRSGRVFSPVFLKIVEDVSVSKKAEIPIANPVSDPTCQSGESSKLNTNDDDEVLRLIKRCEFNVVEQLLQTPLKISVLSLLMNSEAHREALQKVLEKAYVEHDVTVGQFLTT</sequence>
<comment type="caution">
    <text evidence="1">The sequence shown here is derived from an EMBL/GenBank/DDBJ whole genome shotgun (WGS) entry which is preliminary data.</text>
</comment>
<dbReference type="PANTHER" id="PTHR32108:SF9">
    <property type="entry name" value="REVERSE TRANSCRIPTASE RNASE H-LIKE DOMAIN-CONTAINING PROTEIN"/>
    <property type="match status" value="1"/>
</dbReference>
<dbReference type="EMBL" id="JAMSHJ010000002">
    <property type="protein sequence ID" value="KAI5436355.1"/>
    <property type="molecule type" value="Genomic_DNA"/>
</dbReference>
<dbReference type="Gramene" id="Psat02G0272400-T1">
    <property type="protein sequence ID" value="KAI5436355.1"/>
    <property type="gene ID" value="KIW84_022724"/>
</dbReference>
<accession>A0A9D5BAB4</accession>
<proteinExistence type="predicted"/>
<gene>
    <name evidence="1" type="ORF">KIW84_022724</name>
</gene>
<dbReference type="PANTHER" id="PTHR32108">
    <property type="entry name" value="DNA-DIRECTED RNA POLYMERASE SUBUNIT ALPHA"/>
    <property type="match status" value="1"/>
</dbReference>